<evidence type="ECO:0000256" key="1">
    <source>
        <dbReference type="SAM" id="MobiDB-lite"/>
    </source>
</evidence>
<dbReference type="RefSeq" id="XP_062637328.1">
    <property type="nucleotide sequence ID" value="XM_062780595.1"/>
</dbReference>
<feature type="compositionally biased region" description="Polar residues" evidence="1">
    <location>
        <begin position="99"/>
        <end position="116"/>
    </location>
</feature>
<dbReference type="AlphaFoldDB" id="A0AAN6V353"/>
<feature type="compositionally biased region" description="Basic and acidic residues" evidence="1">
    <location>
        <begin position="126"/>
        <end position="135"/>
    </location>
</feature>
<dbReference type="GeneID" id="87817208"/>
<organism evidence="2 3">
    <name type="scientific">Dichotomopilus funicola</name>
    <dbReference type="NCBI Taxonomy" id="1934379"/>
    <lineage>
        <taxon>Eukaryota</taxon>
        <taxon>Fungi</taxon>
        <taxon>Dikarya</taxon>
        <taxon>Ascomycota</taxon>
        <taxon>Pezizomycotina</taxon>
        <taxon>Sordariomycetes</taxon>
        <taxon>Sordariomycetidae</taxon>
        <taxon>Sordariales</taxon>
        <taxon>Chaetomiaceae</taxon>
        <taxon>Dichotomopilus</taxon>
    </lineage>
</organism>
<dbReference type="EMBL" id="MU853581">
    <property type="protein sequence ID" value="KAK4143957.1"/>
    <property type="molecule type" value="Genomic_DNA"/>
</dbReference>
<feature type="compositionally biased region" description="Low complexity" evidence="1">
    <location>
        <begin position="162"/>
        <end position="184"/>
    </location>
</feature>
<proteinExistence type="predicted"/>
<feature type="region of interest" description="Disordered" evidence="1">
    <location>
        <begin position="1"/>
        <end position="56"/>
    </location>
</feature>
<gene>
    <name evidence="2" type="ORF">C8A04DRAFT_28300</name>
</gene>
<keyword evidence="3" id="KW-1185">Reference proteome</keyword>
<accession>A0AAN6V353</accession>
<feature type="compositionally biased region" description="Pro residues" evidence="1">
    <location>
        <begin position="25"/>
        <end position="34"/>
    </location>
</feature>
<dbReference type="Proteomes" id="UP001302676">
    <property type="component" value="Unassembled WGS sequence"/>
</dbReference>
<feature type="compositionally biased region" description="Basic residues" evidence="1">
    <location>
        <begin position="1"/>
        <end position="10"/>
    </location>
</feature>
<reference evidence="2" key="2">
    <citation type="submission" date="2023-05" db="EMBL/GenBank/DDBJ databases">
        <authorList>
            <consortium name="Lawrence Berkeley National Laboratory"/>
            <person name="Steindorff A."/>
            <person name="Hensen N."/>
            <person name="Bonometti L."/>
            <person name="Westerberg I."/>
            <person name="Brannstrom I.O."/>
            <person name="Guillou S."/>
            <person name="Cros-Aarteil S."/>
            <person name="Calhoun S."/>
            <person name="Haridas S."/>
            <person name="Kuo A."/>
            <person name="Mondo S."/>
            <person name="Pangilinan J."/>
            <person name="Riley R."/>
            <person name="Labutti K."/>
            <person name="Andreopoulos B."/>
            <person name="Lipzen A."/>
            <person name="Chen C."/>
            <person name="Yanf M."/>
            <person name="Daum C."/>
            <person name="Ng V."/>
            <person name="Clum A."/>
            <person name="Ohm R."/>
            <person name="Martin F."/>
            <person name="Silar P."/>
            <person name="Natvig D."/>
            <person name="Lalanne C."/>
            <person name="Gautier V."/>
            <person name="Ament-Velasquez S.L."/>
            <person name="Kruys A."/>
            <person name="Hutchinson M.I."/>
            <person name="Powell A.J."/>
            <person name="Barry K."/>
            <person name="Miller A.N."/>
            <person name="Grigoriev I.V."/>
            <person name="Debuchy R."/>
            <person name="Gladieux P."/>
            <person name="Thoren M.H."/>
            <person name="Johannesson H."/>
        </authorList>
    </citation>
    <scope>NUCLEOTIDE SEQUENCE</scope>
    <source>
        <strain evidence="2">CBS 141.50</strain>
    </source>
</reference>
<feature type="region of interest" description="Disordered" evidence="1">
    <location>
        <begin position="73"/>
        <end position="253"/>
    </location>
</feature>
<evidence type="ECO:0000313" key="3">
    <source>
        <dbReference type="Proteomes" id="UP001302676"/>
    </source>
</evidence>
<comment type="caution">
    <text evidence="2">The sequence shown here is derived from an EMBL/GenBank/DDBJ whole genome shotgun (WGS) entry which is preliminary data.</text>
</comment>
<name>A0AAN6V353_9PEZI</name>
<protein>
    <submittedName>
        <fullName evidence="2">Uncharacterized protein</fullName>
    </submittedName>
</protein>
<reference evidence="2" key="1">
    <citation type="journal article" date="2023" name="Mol. Phylogenet. Evol.">
        <title>Genome-scale phylogeny and comparative genomics of the fungal order Sordariales.</title>
        <authorList>
            <person name="Hensen N."/>
            <person name="Bonometti L."/>
            <person name="Westerberg I."/>
            <person name="Brannstrom I.O."/>
            <person name="Guillou S."/>
            <person name="Cros-Aarteil S."/>
            <person name="Calhoun S."/>
            <person name="Haridas S."/>
            <person name="Kuo A."/>
            <person name="Mondo S."/>
            <person name="Pangilinan J."/>
            <person name="Riley R."/>
            <person name="LaButti K."/>
            <person name="Andreopoulos B."/>
            <person name="Lipzen A."/>
            <person name="Chen C."/>
            <person name="Yan M."/>
            <person name="Daum C."/>
            <person name="Ng V."/>
            <person name="Clum A."/>
            <person name="Steindorff A."/>
            <person name="Ohm R.A."/>
            <person name="Martin F."/>
            <person name="Silar P."/>
            <person name="Natvig D.O."/>
            <person name="Lalanne C."/>
            <person name="Gautier V."/>
            <person name="Ament-Velasquez S.L."/>
            <person name="Kruys A."/>
            <person name="Hutchinson M.I."/>
            <person name="Powell A.J."/>
            <person name="Barry K."/>
            <person name="Miller A.N."/>
            <person name="Grigoriev I.V."/>
            <person name="Debuchy R."/>
            <person name="Gladieux P."/>
            <person name="Hiltunen Thoren M."/>
            <person name="Johannesson H."/>
        </authorList>
    </citation>
    <scope>NUCLEOTIDE SEQUENCE</scope>
    <source>
        <strain evidence="2">CBS 141.50</strain>
    </source>
</reference>
<feature type="compositionally biased region" description="Basic and acidic residues" evidence="1">
    <location>
        <begin position="79"/>
        <end position="93"/>
    </location>
</feature>
<evidence type="ECO:0000313" key="2">
    <source>
        <dbReference type="EMBL" id="KAK4143957.1"/>
    </source>
</evidence>
<sequence>MPSNKYRRPPSVRWSSDVPSTTFSLPPPPRPSTPHPSAGLLNPPPPSDNTSQLYDFVRHPYLRDSEAYRSSTRNLYTLDPDRPCRSSTRETYPHDTFGTRHSSSYYAPLHNQTPSYYGSRARSVSRGRDRDREYRSPTTPRPYHRGRSRSRDPISTTHLGSTRPYTYQPPTTPTYATGYYNPPTGSHTYGGSSLLYDPPTTLYDRPSGGGAYGTPTYSTSYPRRESSRRRSSSLPRRREPPVTLRDSTSRERPFYGELRYEVGERDYPEGAWLYDPLSTGNRRF</sequence>